<dbReference type="PANTHER" id="PTHR31111:SF138">
    <property type="entry name" value="F-BOX ASSOCIATED DOMAIN-CONTAINING PROTEIN"/>
    <property type="match status" value="1"/>
</dbReference>
<keyword evidence="3" id="KW-1185">Reference proteome</keyword>
<dbReference type="EMBL" id="CM002876">
    <property type="protein sequence ID" value="KFK25798.1"/>
    <property type="molecule type" value="Genomic_DNA"/>
</dbReference>
<dbReference type="Gramene" id="KFK25798">
    <property type="protein sequence ID" value="KFK25798"/>
    <property type="gene ID" value="AALP_AA8G162500"/>
</dbReference>
<dbReference type="NCBIfam" id="TIGR01640">
    <property type="entry name" value="F_box_assoc_1"/>
    <property type="match status" value="1"/>
</dbReference>
<dbReference type="InterPro" id="IPR017451">
    <property type="entry name" value="F-box-assoc_interact_dom"/>
</dbReference>
<dbReference type="InterPro" id="IPR013187">
    <property type="entry name" value="F-box-assoc_dom_typ3"/>
</dbReference>
<evidence type="ECO:0000313" key="3">
    <source>
        <dbReference type="Proteomes" id="UP000029120"/>
    </source>
</evidence>
<gene>
    <name evidence="2" type="ordered locus">AALP_Aa8g162500</name>
</gene>
<evidence type="ECO:0000259" key="1">
    <source>
        <dbReference type="PROSITE" id="PS50181"/>
    </source>
</evidence>
<sequence>MRRKNHQIKRKTLSLDSFPRDFVFEILRRLPAKSVATFLLVSKTWEAIIRRHYFIRAFPFRSSPSCLLIACNRKDYQNECRNWFFMSSTKTTQTVPDLISRTSHVLESGFNYNTHCYVHGLMFSAYRKTRVITNPSTGKSITLPTLISRREVKKSFFGYDPVHGQHKILCISKPMYGSGTRIAPSDHRVLTLGSSSIWRNIEFSYPHDHISNGLCINGVLYYFAYMGENEMDQLCLMTFEVKSENLRAHTITMPPGVNLGWVNLVHYMGKVAIPMPTRDCKFNLWVLEDSKKWSKICLSICPWDSMRRRTRVISVAHTGEIIMALYNKNEGCLHVVYYDHKKDTQRKVEIQCNLNNVGVSGTPLCFVDHIESVRLL</sequence>
<dbReference type="SUPFAM" id="SSF81383">
    <property type="entry name" value="F-box domain"/>
    <property type="match status" value="1"/>
</dbReference>
<dbReference type="OMA" id="SERMNDY"/>
<dbReference type="SMART" id="SM00256">
    <property type="entry name" value="FBOX"/>
    <property type="match status" value="1"/>
</dbReference>
<protein>
    <recommendedName>
        <fullName evidence="1">F-box domain-containing protein</fullName>
    </recommendedName>
</protein>
<dbReference type="OrthoDB" id="1109807at2759"/>
<dbReference type="Pfam" id="PF08268">
    <property type="entry name" value="FBA_3"/>
    <property type="match status" value="1"/>
</dbReference>
<name>A0A087G7E6_ARAAL</name>
<dbReference type="eggNOG" id="ENOG502SXXQ">
    <property type="taxonomic scope" value="Eukaryota"/>
</dbReference>
<dbReference type="AlphaFoldDB" id="A0A087G7E6"/>
<dbReference type="Proteomes" id="UP000029120">
    <property type="component" value="Chromosome 8"/>
</dbReference>
<evidence type="ECO:0000313" key="2">
    <source>
        <dbReference type="EMBL" id="KFK25798.1"/>
    </source>
</evidence>
<dbReference type="Pfam" id="PF00646">
    <property type="entry name" value="F-box"/>
    <property type="match status" value="1"/>
</dbReference>
<reference evidence="3" key="1">
    <citation type="journal article" date="2015" name="Nat. Plants">
        <title>Genome expansion of Arabis alpina linked with retrotransposition and reduced symmetric DNA methylation.</title>
        <authorList>
            <person name="Willing E.M."/>
            <person name="Rawat V."/>
            <person name="Mandakova T."/>
            <person name="Maumus F."/>
            <person name="James G.V."/>
            <person name="Nordstroem K.J."/>
            <person name="Becker C."/>
            <person name="Warthmann N."/>
            <person name="Chica C."/>
            <person name="Szarzynska B."/>
            <person name="Zytnicki M."/>
            <person name="Albani M.C."/>
            <person name="Kiefer C."/>
            <person name="Bergonzi S."/>
            <person name="Castaings L."/>
            <person name="Mateos J.L."/>
            <person name="Berns M.C."/>
            <person name="Bujdoso N."/>
            <person name="Piofczyk T."/>
            <person name="de Lorenzo L."/>
            <person name="Barrero-Sicilia C."/>
            <person name="Mateos I."/>
            <person name="Piednoel M."/>
            <person name="Hagmann J."/>
            <person name="Chen-Min-Tao R."/>
            <person name="Iglesias-Fernandez R."/>
            <person name="Schuster S.C."/>
            <person name="Alonso-Blanco C."/>
            <person name="Roudier F."/>
            <person name="Carbonero P."/>
            <person name="Paz-Ares J."/>
            <person name="Davis S.J."/>
            <person name="Pecinka A."/>
            <person name="Quesneville H."/>
            <person name="Colot V."/>
            <person name="Lysak M.A."/>
            <person name="Weigel D."/>
            <person name="Coupland G."/>
            <person name="Schneeberger K."/>
        </authorList>
    </citation>
    <scope>NUCLEOTIDE SEQUENCE [LARGE SCALE GENOMIC DNA]</scope>
    <source>
        <strain evidence="3">cv. Pajares</strain>
    </source>
</reference>
<dbReference type="PANTHER" id="PTHR31111">
    <property type="entry name" value="BNAA05G37150D PROTEIN-RELATED"/>
    <property type="match status" value="1"/>
</dbReference>
<accession>A0A087G7E6</accession>
<dbReference type="InterPro" id="IPR001810">
    <property type="entry name" value="F-box_dom"/>
</dbReference>
<organism evidence="2 3">
    <name type="scientific">Arabis alpina</name>
    <name type="common">Alpine rock-cress</name>
    <dbReference type="NCBI Taxonomy" id="50452"/>
    <lineage>
        <taxon>Eukaryota</taxon>
        <taxon>Viridiplantae</taxon>
        <taxon>Streptophyta</taxon>
        <taxon>Embryophyta</taxon>
        <taxon>Tracheophyta</taxon>
        <taxon>Spermatophyta</taxon>
        <taxon>Magnoliopsida</taxon>
        <taxon>eudicotyledons</taxon>
        <taxon>Gunneridae</taxon>
        <taxon>Pentapetalae</taxon>
        <taxon>rosids</taxon>
        <taxon>malvids</taxon>
        <taxon>Brassicales</taxon>
        <taxon>Brassicaceae</taxon>
        <taxon>Arabideae</taxon>
        <taxon>Arabis</taxon>
    </lineage>
</organism>
<feature type="domain" description="F-box" evidence="1">
    <location>
        <begin position="12"/>
        <end position="58"/>
    </location>
</feature>
<dbReference type="PROSITE" id="PS50181">
    <property type="entry name" value="FBOX"/>
    <property type="match status" value="1"/>
</dbReference>
<dbReference type="InterPro" id="IPR036047">
    <property type="entry name" value="F-box-like_dom_sf"/>
</dbReference>
<proteinExistence type="predicted"/>